<feature type="binding site" evidence="9">
    <location>
        <position position="131"/>
    </location>
    <ligand>
        <name>[2Fe-2S] cluster</name>
        <dbReference type="ChEBI" id="CHEBI:190135"/>
    </ligand>
</feature>
<evidence type="ECO:0008006" key="12">
    <source>
        <dbReference type="Google" id="ProtNLM"/>
    </source>
</evidence>
<evidence type="ECO:0000256" key="6">
    <source>
        <dbReference type="ARBA" id="ARBA00023014"/>
    </source>
</evidence>
<evidence type="ECO:0000256" key="3">
    <source>
        <dbReference type="ARBA" id="ARBA00022723"/>
    </source>
</evidence>
<dbReference type="Gene3D" id="1.10.10.1590">
    <property type="entry name" value="NADH-quinone oxidoreductase subunit E"/>
    <property type="match status" value="1"/>
</dbReference>
<keyword evidence="2 9" id="KW-0001">2Fe-2S</keyword>
<keyword evidence="3 9" id="KW-0479">Metal-binding</keyword>
<feature type="binding site" evidence="9">
    <location>
        <position position="127"/>
    </location>
    <ligand>
        <name>[2Fe-2S] cluster</name>
        <dbReference type="ChEBI" id="CHEBI:190135"/>
    </ligand>
</feature>
<dbReference type="PIRSF" id="PIRSF000216">
    <property type="entry name" value="NADH_DH_24kDa"/>
    <property type="match status" value="1"/>
</dbReference>
<dbReference type="PROSITE" id="PS01099">
    <property type="entry name" value="COMPLEX1_24K"/>
    <property type="match status" value="1"/>
</dbReference>
<dbReference type="GO" id="GO:0003954">
    <property type="term" value="F:NADH dehydrogenase activity"/>
    <property type="evidence" value="ECO:0007669"/>
    <property type="project" value="TreeGrafter"/>
</dbReference>
<dbReference type="PANTHER" id="PTHR10371:SF3">
    <property type="entry name" value="NADH DEHYDROGENASE [UBIQUINONE] FLAVOPROTEIN 2, MITOCHONDRIAL"/>
    <property type="match status" value="1"/>
</dbReference>
<accession>A0A1F7RXZ6</accession>
<dbReference type="FunFam" id="1.10.10.1590:FF:000001">
    <property type="entry name" value="NADH-quinone oxidoreductase subunit E"/>
    <property type="match status" value="1"/>
</dbReference>
<dbReference type="InterPro" id="IPR002023">
    <property type="entry name" value="NuoE-like"/>
</dbReference>
<evidence type="ECO:0000256" key="4">
    <source>
        <dbReference type="ARBA" id="ARBA00022967"/>
    </source>
</evidence>
<keyword evidence="7" id="KW-0520">NAD</keyword>
<keyword evidence="5 9" id="KW-0408">Iron</keyword>
<keyword evidence="6 9" id="KW-0411">Iron-sulfur</keyword>
<comment type="cofactor">
    <cofactor evidence="8">
        <name>[2Fe-2S] cluster</name>
        <dbReference type="ChEBI" id="CHEBI:190135"/>
    </cofactor>
</comment>
<dbReference type="AlphaFoldDB" id="A0A1F7RXZ6"/>
<evidence type="ECO:0000256" key="2">
    <source>
        <dbReference type="ARBA" id="ARBA00022714"/>
    </source>
</evidence>
<gene>
    <name evidence="10" type="ORF">A2161_11480</name>
</gene>
<dbReference type="PANTHER" id="PTHR10371">
    <property type="entry name" value="NADH DEHYDROGENASE UBIQUINONE FLAVOPROTEIN 2, MITOCHONDRIAL"/>
    <property type="match status" value="1"/>
</dbReference>
<dbReference type="InterPro" id="IPR042128">
    <property type="entry name" value="NuoE_dom"/>
</dbReference>
<dbReference type="GO" id="GO:0098662">
    <property type="term" value="P:inorganic cation transmembrane transport"/>
    <property type="evidence" value="ECO:0007669"/>
    <property type="project" value="UniProtKB-ARBA"/>
</dbReference>
<dbReference type="NCBIfam" id="TIGR01958">
    <property type="entry name" value="nuoE_fam"/>
    <property type="match status" value="1"/>
</dbReference>
<dbReference type="SUPFAM" id="SSF52833">
    <property type="entry name" value="Thioredoxin-like"/>
    <property type="match status" value="1"/>
</dbReference>
<dbReference type="NCBIfam" id="NF005722">
    <property type="entry name" value="PRK07539.1-2"/>
    <property type="match status" value="1"/>
</dbReference>
<dbReference type="GO" id="GO:0046872">
    <property type="term" value="F:metal ion binding"/>
    <property type="evidence" value="ECO:0007669"/>
    <property type="project" value="UniProtKB-KW"/>
</dbReference>
<name>A0A1F7RXZ6_9BACT</name>
<sequence length="160" mass="17627">MEVTKQVLSESIKEKIKAEVSKYPSGEAALLPALYIVQDDLGYISPESVDGISELLKIPSSKITGVSTFYSMFNNKPVGKYLLQLCTSISCYLAGSDELFEYISKKLKINAGETTPDGKFTLMKVECLASCGTAPVLQINNDYHENMTIEKVDELLKKLS</sequence>
<proteinExistence type="inferred from homology"/>
<dbReference type="Gene3D" id="3.40.30.10">
    <property type="entry name" value="Glutaredoxin"/>
    <property type="match status" value="1"/>
</dbReference>
<evidence type="ECO:0000256" key="8">
    <source>
        <dbReference type="ARBA" id="ARBA00034078"/>
    </source>
</evidence>
<evidence type="ECO:0000256" key="9">
    <source>
        <dbReference type="PIRSR" id="PIRSR000216-1"/>
    </source>
</evidence>
<dbReference type="GO" id="GO:0098796">
    <property type="term" value="C:membrane protein complex"/>
    <property type="evidence" value="ECO:0007669"/>
    <property type="project" value="UniProtKB-ARBA"/>
</dbReference>
<dbReference type="Pfam" id="PF01257">
    <property type="entry name" value="2Fe-2S_thioredx"/>
    <property type="match status" value="1"/>
</dbReference>
<evidence type="ECO:0000256" key="1">
    <source>
        <dbReference type="ARBA" id="ARBA00010643"/>
    </source>
</evidence>
<dbReference type="GO" id="GO:0008324">
    <property type="term" value="F:monoatomic cation transmembrane transporter activity"/>
    <property type="evidence" value="ECO:0007669"/>
    <property type="project" value="UniProtKB-ARBA"/>
</dbReference>
<protein>
    <recommendedName>
        <fullName evidence="12">NADH-quinone oxidoreductase subunit E</fullName>
    </recommendedName>
</protein>
<evidence type="ECO:0000256" key="5">
    <source>
        <dbReference type="ARBA" id="ARBA00023004"/>
    </source>
</evidence>
<organism evidence="10 11">
    <name type="scientific">Candidatus Schekmanbacteria bacterium RBG_13_48_7</name>
    <dbReference type="NCBI Taxonomy" id="1817878"/>
    <lineage>
        <taxon>Bacteria</taxon>
        <taxon>Candidatus Schekmaniibacteriota</taxon>
    </lineage>
</organism>
<evidence type="ECO:0000313" key="11">
    <source>
        <dbReference type="Proteomes" id="UP000179266"/>
    </source>
</evidence>
<dbReference type="GO" id="GO:0031090">
    <property type="term" value="C:organelle membrane"/>
    <property type="evidence" value="ECO:0007669"/>
    <property type="project" value="UniProtKB-ARBA"/>
</dbReference>
<keyword evidence="4" id="KW-1278">Translocase</keyword>
<dbReference type="Proteomes" id="UP000179266">
    <property type="component" value="Unassembled WGS sequence"/>
</dbReference>
<dbReference type="FunFam" id="3.40.30.10:FF:000022">
    <property type="entry name" value="NADH dehydrogenase flavoprotein 2, mitochondrial"/>
    <property type="match status" value="1"/>
</dbReference>
<dbReference type="CDD" id="cd03064">
    <property type="entry name" value="TRX_Fd_NuoE"/>
    <property type="match status" value="1"/>
</dbReference>
<dbReference type="InterPro" id="IPR036249">
    <property type="entry name" value="Thioredoxin-like_sf"/>
</dbReference>
<dbReference type="GO" id="GO:1902494">
    <property type="term" value="C:catalytic complex"/>
    <property type="evidence" value="ECO:0007669"/>
    <property type="project" value="UniProtKB-ARBA"/>
</dbReference>
<dbReference type="GO" id="GO:0022890">
    <property type="term" value="F:inorganic cation transmembrane transporter activity"/>
    <property type="evidence" value="ECO:0007669"/>
    <property type="project" value="UniProtKB-ARBA"/>
</dbReference>
<comment type="caution">
    <text evidence="10">The sequence shown here is derived from an EMBL/GenBank/DDBJ whole genome shotgun (WGS) entry which is preliminary data.</text>
</comment>
<feature type="binding site" evidence="9">
    <location>
        <position position="91"/>
    </location>
    <ligand>
        <name>[2Fe-2S] cluster</name>
        <dbReference type="ChEBI" id="CHEBI:190135"/>
    </ligand>
</feature>
<dbReference type="EMBL" id="MGDD01000155">
    <property type="protein sequence ID" value="OGL45938.1"/>
    <property type="molecule type" value="Genomic_DNA"/>
</dbReference>
<comment type="cofactor">
    <cofactor evidence="9">
        <name>[2Fe-2S] cluster</name>
        <dbReference type="ChEBI" id="CHEBI:190135"/>
    </cofactor>
    <text evidence="9">Binds 1 [2Fe-2S] cluster.</text>
</comment>
<dbReference type="GO" id="GO:0031967">
    <property type="term" value="C:organelle envelope"/>
    <property type="evidence" value="ECO:0007669"/>
    <property type="project" value="UniProtKB-ARBA"/>
</dbReference>
<comment type="similarity">
    <text evidence="1">Belongs to the complex I 24 kDa subunit family.</text>
</comment>
<reference evidence="10 11" key="1">
    <citation type="journal article" date="2016" name="Nat. Commun.">
        <title>Thousands of microbial genomes shed light on interconnected biogeochemical processes in an aquifer system.</title>
        <authorList>
            <person name="Anantharaman K."/>
            <person name="Brown C.T."/>
            <person name="Hug L.A."/>
            <person name="Sharon I."/>
            <person name="Castelle C.J."/>
            <person name="Probst A.J."/>
            <person name="Thomas B.C."/>
            <person name="Singh A."/>
            <person name="Wilkins M.J."/>
            <person name="Karaoz U."/>
            <person name="Brodie E.L."/>
            <person name="Williams K.H."/>
            <person name="Hubbard S.S."/>
            <person name="Banfield J.F."/>
        </authorList>
    </citation>
    <scope>NUCLEOTIDE SEQUENCE [LARGE SCALE GENOMIC DNA]</scope>
</reference>
<evidence type="ECO:0000313" key="10">
    <source>
        <dbReference type="EMBL" id="OGL45938.1"/>
    </source>
</evidence>
<dbReference type="GO" id="GO:0051537">
    <property type="term" value="F:2 iron, 2 sulfur cluster binding"/>
    <property type="evidence" value="ECO:0007669"/>
    <property type="project" value="UniProtKB-KW"/>
</dbReference>
<evidence type="ECO:0000256" key="7">
    <source>
        <dbReference type="ARBA" id="ARBA00023027"/>
    </source>
</evidence>
<dbReference type="GO" id="GO:0022804">
    <property type="term" value="F:active transmembrane transporter activity"/>
    <property type="evidence" value="ECO:0007669"/>
    <property type="project" value="UniProtKB-ARBA"/>
</dbReference>
<feature type="binding site" evidence="9">
    <location>
        <position position="86"/>
    </location>
    <ligand>
        <name>[2Fe-2S] cluster</name>
        <dbReference type="ChEBI" id="CHEBI:190135"/>
    </ligand>
</feature>
<dbReference type="InterPro" id="IPR041921">
    <property type="entry name" value="NuoE_N"/>
</dbReference>